<keyword evidence="7" id="KW-0967">Endosome</keyword>
<evidence type="ECO:0000256" key="5">
    <source>
        <dbReference type="ARBA" id="ARBA00022833"/>
    </source>
</evidence>
<dbReference type="SUPFAM" id="SSF46785">
    <property type="entry name" value="Winged helix' DNA-binding domain"/>
    <property type="match status" value="1"/>
</dbReference>
<dbReference type="GO" id="GO:0031902">
    <property type="term" value="C:late endosome membrane"/>
    <property type="evidence" value="ECO:0007669"/>
    <property type="project" value="UniProtKB-UniRule"/>
</dbReference>
<dbReference type="OrthoDB" id="271448at2759"/>
<gene>
    <name evidence="11" type="ORF">M404DRAFT_158115</name>
</gene>
<dbReference type="GO" id="GO:0043130">
    <property type="term" value="F:ubiquitin binding"/>
    <property type="evidence" value="ECO:0007669"/>
    <property type="project" value="UniProtKB-UniRule"/>
</dbReference>
<dbReference type="InterPro" id="IPR036388">
    <property type="entry name" value="WH-like_DNA-bd_sf"/>
</dbReference>
<dbReference type="EMBL" id="KN832017">
    <property type="protein sequence ID" value="KIN98327.1"/>
    <property type="molecule type" value="Genomic_DNA"/>
</dbReference>
<comment type="function">
    <text evidence="7">Component of the ESCRT-II complex (endosomal sorting complex required for transport II), which is required for multivesicular body (MVB) formation and sorting of endosomal cargo proteins into MVBs.</text>
</comment>
<dbReference type="InParanoid" id="A0A0C3IN35"/>
<evidence type="ECO:0000256" key="2">
    <source>
        <dbReference type="ARBA" id="ARBA00022448"/>
    </source>
</evidence>
<reference evidence="12" key="2">
    <citation type="submission" date="2015-01" db="EMBL/GenBank/DDBJ databases">
        <title>Evolutionary Origins and Diversification of the Mycorrhizal Mutualists.</title>
        <authorList>
            <consortium name="DOE Joint Genome Institute"/>
            <consortium name="Mycorrhizal Genomics Consortium"/>
            <person name="Kohler A."/>
            <person name="Kuo A."/>
            <person name="Nagy L.G."/>
            <person name="Floudas D."/>
            <person name="Copeland A."/>
            <person name="Barry K.W."/>
            <person name="Cichocki N."/>
            <person name="Veneault-Fourrey C."/>
            <person name="LaButti K."/>
            <person name="Lindquist E.A."/>
            <person name="Lipzen A."/>
            <person name="Lundell T."/>
            <person name="Morin E."/>
            <person name="Murat C."/>
            <person name="Riley R."/>
            <person name="Ohm R."/>
            <person name="Sun H."/>
            <person name="Tunlid A."/>
            <person name="Henrissat B."/>
            <person name="Grigoriev I.V."/>
            <person name="Hibbett D.S."/>
            <person name="Martin F."/>
        </authorList>
    </citation>
    <scope>NUCLEOTIDE SEQUENCE [LARGE SCALE GENOMIC DNA]</scope>
    <source>
        <strain evidence="12">Marx 270</strain>
    </source>
</reference>
<evidence type="ECO:0000313" key="12">
    <source>
        <dbReference type="Proteomes" id="UP000054217"/>
    </source>
</evidence>
<reference evidence="11 12" key="1">
    <citation type="submission" date="2014-04" db="EMBL/GenBank/DDBJ databases">
        <authorList>
            <consortium name="DOE Joint Genome Institute"/>
            <person name="Kuo A."/>
            <person name="Kohler A."/>
            <person name="Costa M.D."/>
            <person name="Nagy L.G."/>
            <person name="Floudas D."/>
            <person name="Copeland A."/>
            <person name="Barry K.W."/>
            <person name="Cichocki N."/>
            <person name="Veneault-Fourrey C."/>
            <person name="LaButti K."/>
            <person name="Lindquist E.A."/>
            <person name="Lipzen A."/>
            <person name="Lundell T."/>
            <person name="Morin E."/>
            <person name="Murat C."/>
            <person name="Sun H."/>
            <person name="Tunlid A."/>
            <person name="Henrissat B."/>
            <person name="Grigoriev I.V."/>
            <person name="Hibbett D.S."/>
            <person name="Martin F."/>
            <person name="Nordberg H.P."/>
            <person name="Cantor M.N."/>
            <person name="Hua S.X."/>
        </authorList>
    </citation>
    <scope>NUCLEOTIDE SEQUENCE [LARGE SCALE GENOMIC DNA]</scope>
    <source>
        <strain evidence="11 12">Marx 270</strain>
    </source>
</reference>
<feature type="region of interest" description="Disordered" evidence="9">
    <location>
        <begin position="150"/>
        <end position="189"/>
    </location>
</feature>
<comment type="subunit">
    <text evidence="7">Component of the endosomal sorting complex required for transport II (ESCRT-II).</text>
</comment>
<dbReference type="Pfam" id="PF11605">
    <property type="entry name" value="Vps36_ESCRT-II"/>
    <property type="match status" value="1"/>
</dbReference>
<keyword evidence="3" id="KW-0479">Metal-binding</keyword>
<dbReference type="InterPro" id="IPR036390">
    <property type="entry name" value="WH_DNA-bd_sf"/>
</dbReference>
<keyword evidence="12" id="KW-1185">Reference proteome</keyword>
<dbReference type="SMART" id="SM00547">
    <property type="entry name" value="ZnF_RBZ"/>
    <property type="match status" value="2"/>
</dbReference>
<name>A0A0C3IN35_PISTI</name>
<dbReference type="InterPro" id="IPR021648">
    <property type="entry name" value="GLUE_dom"/>
</dbReference>
<keyword evidence="7" id="KW-0963">Cytoplasm</keyword>
<evidence type="ECO:0000259" key="10">
    <source>
        <dbReference type="PROSITE" id="PS51495"/>
    </source>
</evidence>
<feature type="domain" description="GLUE N-terminal" evidence="10">
    <location>
        <begin position="10"/>
        <end position="284"/>
    </location>
</feature>
<sequence>MALRRYTTIVDGTIPISALLYNDEELLASQDNVGIYDGYQKAIDHQSGAIHVTTHRLFFINTRSPATQSFTMDLSHVIRTDHYAGLFKSSPKVTLFLDANSVSNSGDENHVDARFESWECEVCSYRNPPGLSPAAAQVCGLCGVPRNAVPAPTSQTPSEAPTPLISFPTSSTSLPGTPSRSGSPPHGNGDPDSIACSACTFLNHPSLRICEMCFTTLPTVSQRFEYNKTKSAPPSRPVSPVSTAADPANLLIKLSFRKGGDKALYNILKRALKARVWEGRQIGKVLRNGQSNMGAVSPAGSSTPAFLRTGIGGIIENVNASVKNTETELSDAFQDLEALMVKARDLVQLAAELNEKLNASSTVASTSRSASPLPPFVVPSVASQSVPNSIFAVTSLVPSAEPEEAKFIRSSLSQLGLQMTNAPVTPDMIRDERRWIEELARELAGVLQGTSDDVLGQKPSGIMRQRGIVGLDEVWGGWNRARGVALIPPSTFLQTIQFLPDCTSPPIYNRTFKSGFRVLHTPPFTHASFTARLLGYLMLSEVLTTSQIAQEENITLSLAAEMIEAVEVDGVVCRDDERSAIRGGGGGGSDSELRWSLNTFAEYVWDGQTFD</sequence>
<evidence type="ECO:0000256" key="4">
    <source>
        <dbReference type="ARBA" id="ARBA00022771"/>
    </source>
</evidence>
<dbReference type="FunCoup" id="A0A0C3IN35">
    <property type="interactions" value="128"/>
</dbReference>
<dbReference type="Proteomes" id="UP000054217">
    <property type="component" value="Unassembled WGS sequence"/>
</dbReference>
<evidence type="ECO:0000313" key="11">
    <source>
        <dbReference type="EMBL" id="KIN98327.1"/>
    </source>
</evidence>
<dbReference type="InterPro" id="IPR040608">
    <property type="entry name" value="Snf8/Vps36"/>
</dbReference>
<feature type="coiled-coil region" evidence="8">
    <location>
        <begin position="315"/>
        <end position="356"/>
    </location>
</feature>
<accession>A0A0C3IN35</accession>
<keyword evidence="2 7" id="KW-0813">Transport</keyword>
<dbReference type="STRING" id="870435.A0A0C3IN35"/>
<keyword evidence="4" id="KW-0863">Zinc-finger</keyword>
<dbReference type="InterPro" id="IPR037855">
    <property type="entry name" value="Vps36"/>
</dbReference>
<dbReference type="PANTHER" id="PTHR13128">
    <property type="entry name" value="VACUOLAR PROTEIN-SORTING-ASSOCIATED PROTEIN 36"/>
    <property type="match status" value="1"/>
</dbReference>
<proteinExistence type="inferred from homology"/>
<dbReference type="InterPro" id="IPR001876">
    <property type="entry name" value="Znf_RanBP2"/>
</dbReference>
<comment type="similarity">
    <text evidence="1 7">Belongs to the VPS36 family.</text>
</comment>
<dbReference type="GO" id="GO:0000814">
    <property type="term" value="C:ESCRT II complex"/>
    <property type="evidence" value="ECO:0007669"/>
    <property type="project" value="UniProtKB-UniRule"/>
</dbReference>
<dbReference type="SUPFAM" id="SSF50729">
    <property type="entry name" value="PH domain-like"/>
    <property type="match status" value="2"/>
</dbReference>
<evidence type="ECO:0000256" key="7">
    <source>
        <dbReference type="RuleBase" id="RU367095"/>
    </source>
</evidence>
<dbReference type="Gene3D" id="6.10.140.260">
    <property type="match status" value="1"/>
</dbReference>
<comment type="subcellular location">
    <subcellularLocation>
        <location evidence="7">Cytoplasm</location>
    </subcellularLocation>
    <subcellularLocation>
        <location evidence="7">Endosome</location>
    </subcellularLocation>
</comment>
<evidence type="ECO:0000256" key="8">
    <source>
        <dbReference type="SAM" id="Coils"/>
    </source>
</evidence>
<dbReference type="PANTHER" id="PTHR13128:SF12">
    <property type="entry name" value="VACUOLAR PROTEIN-SORTING-ASSOCIATED PROTEIN 36"/>
    <property type="match status" value="1"/>
</dbReference>
<evidence type="ECO:0000256" key="9">
    <source>
        <dbReference type="SAM" id="MobiDB-lite"/>
    </source>
</evidence>
<dbReference type="GO" id="GO:0032266">
    <property type="term" value="F:phosphatidylinositol-3-phosphate binding"/>
    <property type="evidence" value="ECO:0007669"/>
    <property type="project" value="UniProtKB-UniRule"/>
</dbReference>
<dbReference type="AlphaFoldDB" id="A0A0C3IN35"/>
<dbReference type="HOGENOM" id="CLU_015433_3_0_1"/>
<feature type="compositionally biased region" description="Low complexity" evidence="9">
    <location>
        <begin position="166"/>
        <end position="187"/>
    </location>
</feature>
<dbReference type="PROSITE" id="PS51495">
    <property type="entry name" value="GLUE"/>
    <property type="match status" value="1"/>
</dbReference>
<keyword evidence="5" id="KW-0862">Zinc</keyword>
<dbReference type="GO" id="GO:0043328">
    <property type="term" value="P:protein transport to vacuole involved in ubiquitin-dependent protein catabolic process via the multivesicular body sorting pathway"/>
    <property type="evidence" value="ECO:0007669"/>
    <property type="project" value="UniProtKB-UniRule"/>
</dbReference>
<evidence type="ECO:0000256" key="6">
    <source>
        <dbReference type="ARBA" id="ARBA00022927"/>
    </source>
</evidence>
<organism evidence="11 12">
    <name type="scientific">Pisolithus tinctorius Marx 270</name>
    <dbReference type="NCBI Taxonomy" id="870435"/>
    <lineage>
        <taxon>Eukaryota</taxon>
        <taxon>Fungi</taxon>
        <taxon>Dikarya</taxon>
        <taxon>Basidiomycota</taxon>
        <taxon>Agaricomycotina</taxon>
        <taxon>Agaricomycetes</taxon>
        <taxon>Agaricomycetidae</taxon>
        <taxon>Boletales</taxon>
        <taxon>Sclerodermatineae</taxon>
        <taxon>Pisolithaceae</taxon>
        <taxon>Pisolithus</taxon>
    </lineage>
</organism>
<protein>
    <recommendedName>
        <fullName evidence="7">Vacuolar protein-sorting-associated protein 36</fullName>
    </recommendedName>
    <alternativeName>
        <fullName evidence="7">ESCRT-II complex subunit VPS36</fullName>
    </alternativeName>
</protein>
<keyword evidence="8" id="KW-0175">Coiled coil</keyword>
<dbReference type="GO" id="GO:0008270">
    <property type="term" value="F:zinc ion binding"/>
    <property type="evidence" value="ECO:0007669"/>
    <property type="project" value="UniProtKB-KW"/>
</dbReference>
<keyword evidence="6 7" id="KW-0653">Protein transport</keyword>
<dbReference type="Gene3D" id="2.30.29.30">
    <property type="entry name" value="Pleckstrin-homology domain (PH domain)/Phosphotyrosine-binding domain (PTB)"/>
    <property type="match status" value="2"/>
</dbReference>
<dbReference type="Pfam" id="PF04157">
    <property type="entry name" value="EAP30"/>
    <property type="match status" value="1"/>
</dbReference>
<evidence type="ECO:0000256" key="1">
    <source>
        <dbReference type="ARBA" id="ARBA00009697"/>
    </source>
</evidence>
<evidence type="ECO:0000256" key="3">
    <source>
        <dbReference type="ARBA" id="ARBA00022723"/>
    </source>
</evidence>
<dbReference type="InterPro" id="IPR011993">
    <property type="entry name" value="PH-like_dom_sf"/>
</dbReference>
<dbReference type="Gene3D" id="1.10.10.10">
    <property type="entry name" value="Winged helix-like DNA-binding domain superfamily/Winged helix DNA-binding domain"/>
    <property type="match status" value="2"/>
</dbReference>